<evidence type="ECO:0000313" key="1">
    <source>
        <dbReference type="EMBL" id="KAI3879187.1"/>
    </source>
</evidence>
<accession>A0AAD4SA09</accession>
<sequence length="102" mass="11341">GVPLIAKNEIKISLEVQGTWNCGETNEDTVEVGSVKTITLPSMTRVKGTLMGTRVSYDIPYSYTQHIVFKNGNKTSLTKHDGIFTGHDGYDYTYEIVPLQID</sequence>
<name>A0AAD4SA09_9MAGN</name>
<dbReference type="PANTHER" id="PTHR39244">
    <property type="entry name" value="NATTERIN-4"/>
    <property type="match status" value="1"/>
</dbReference>
<dbReference type="InterPro" id="IPR053237">
    <property type="entry name" value="Natterin_C"/>
</dbReference>
<comment type="caution">
    <text evidence="1">The sequence shown here is derived from an EMBL/GenBank/DDBJ whole genome shotgun (WGS) entry which is preliminary data.</text>
</comment>
<organism evidence="1 2">
    <name type="scientific">Papaver atlanticum</name>
    <dbReference type="NCBI Taxonomy" id="357466"/>
    <lineage>
        <taxon>Eukaryota</taxon>
        <taxon>Viridiplantae</taxon>
        <taxon>Streptophyta</taxon>
        <taxon>Embryophyta</taxon>
        <taxon>Tracheophyta</taxon>
        <taxon>Spermatophyta</taxon>
        <taxon>Magnoliopsida</taxon>
        <taxon>Ranunculales</taxon>
        <taxon>Papaveraceae</taxon>
        <taxon>Papaveroideae</taxon>
        <taxon>Papaver</taxon>
    </lineage>
</organism>
<gene>
    <name evidence="1" type="ORF">MKW98_028754</name>
</gene>
<dbReference type="Proteomes" id="UP001202328">
    <property type="component" value="Unassembled WGS sequence"/>
</dbReference>
<dbReference type="PANTHER" id="PTHR39244:SF5">
    <property type="entry name" value="NATTERIN-3-LIKE"/>
    <property type="match status" value="1"/>
</dbReference>
<feature type="non-terminal residue" evidence="1">
    <location>
        <position position="1"/>
    </location>
</feature>
<dbReference type="EMBL" id="JAJJMB010012264">
    <property type="protein sequence ID" value="KAI3879187.1"/>
    <property type="molecule type" value="Genomic_DNA"/>
</dbReference>
<keyword evidence="2" id="KW-1185">Reference proteome</keyword>
<evidence type="ECO:0000313" key="2">
    <source>
        <dbReference type="Proteomes" id="UP001202328"/>
    </source>
</evidence>
<dbReference type="AlphaFoldDB" id="A0AAD4SA09"/>
<protein>
    <submittedName>
        <fullName evidence="1">Uncharacterized protein</fullName>
    </submittedName>
</protein>
<dbReference type="Gene3D" id="2.170.15.10">
    <property type="entry name" value="Proaerolysin, chain A, domain 3"/>
    <property type="match status" value="1"/>
</dbReference>
<reference evidence="1" key="1">
    <citation type="submission" date="2022-04" db="EMBL/GenBank/DDBJ databases">
        <title>A functionally conserved STORR gene fusion in Papaver species that diverged 16.8 million years ago.</title>
        <authorList>
            <person name="Catania T."/>
        </authorList>
    </citation>
    <scope>NUCLEOTIDE SEQUENCE</scope>
    <source>
        <strain evidence="1">S-188037</strain>
    </source>
</reference>
<dbReference type="SUPFAM" id="SSF56973">
    <property type="entry name" value="Aerolisin/ETX pore-forming domain"/>
    <property type="match status" value="1"/>
</dbReference>
<proteinExistence type="predicted"/>